<evidence type="ECO:0000256" key="1">
    <source>
        <dbReference type="SAM" id="Phobius"/>
    </source>
</evidence>
<dbReference type="Proteomes" id="UP000094526">
    <property type="component" value="Unassembled WGS sequence"/>
</dbReference>
<evidence type="ECO:0000313" key="3">
    <source>
        <dbReference type="Proteomes" id="UP000094526"/>
    </source>
</evidence>
<keyword evidence="1" id="KW-1133">Transmembrane helix</keyword>
<keyword evidence="3" id="KW-1185">Reference proteome</keyword>
<name>A0A1C1CB64_9EURO</name>
<comment type="caution">
    <text evidence="2">The sequence shown here is derived from an EMBL/GenBank/DDBJ whole genome shotgun (WGS) entry which is preliminary data.</text>
</comment>
<reference evidence="3" key="1">
    <citation type="submission" date="2015-07" db="EMBL/GenBank/DDBJ databases">
        <authorList>
            <person name="Teixeira M.M."/>
            <person name="Souza R.C."/>
            <person name="Almeida L.G."/>
            <person name="Vicente V.A."/>
            <person name="de Hoog S."/>
            <person name="Bocca A.L."/>
            <person name="de Almeida S.R."/>
            <person name="Vasconcelos A.T."/>
            <person name="Felipe M.S."/>
        </authorList>
    </citation>
    <scope>NUCLEOTIDE SEQUENCE [LARGE SCALE GENOMIC DNA]</scope>
    <source>
        <strain evidence="3">KSF</strain>
    </source>
</reference>
<organism evidence="2 3">
    <name type="scientific">Cladophialophora carrionii</name>
    <dbReference type="NCBI Taxonomy" id="86049"/>
    <lineage>
        <taxon>Eukaryota</taxon>
        <taxon>Fungi</taxon>
        <taxon>Dikarya</taxon>
        <taxon>Ascomycota</taxon>
        <taxon>Pezizomycotina</taxon>
        <taxon>Eurotiomycetes</taxon>
        <taxon>Chaetothyriomycetidae</taxon>
        <taxon>Chaetothyriales</taxon>
        <taxon>Herpotrichiellaceae</taxon>
        <taxon>Cladophialophora</taxon>
    </lineage>
</organism>
<dbReference type="OrthoDB" id="5350673at2759"/>
<feature type="transmembrane region" description="Helical" evidence="1">
    <location>
        <begin position="43"/>
        <end position="68"/>
    </location>
</feature>
<dbReference type="AlphaFoldDB" id="A0A1C1CB64"/>
<keyword evidence="1" id="KW-0472">Membrane</keyword>
<proteinExistence type="predicted"/>
<evidence type="ECO:0000313" key="2">
    <source>
        <dbReference type="EMBL" id="OCT45708.1"/>
    </source>
</evidence>
<sequence length="134" mass="14580">MVSNHAHVVSPLEKKSGLILSSCARPELFNVAFTPTSPPSLDILFTLAILLVVWVYASPLPDLAVASLDDMLHKLKMFRGCKKLFETHGGAIIDEPIIRVAEFNKHNIGLSSPASQAFSYLRSTPVDALDLTGH</sequence>
<keyword evidence="1" id="KW-0812">Transmembrane</keyword>
<gene>
    <name evidence="2" type="ORF">CLCR_01729</name>
</gene>
<accession>A0A1C1CB64</accession>
<protein>
    <submittedName>
        <fullName evidence="2">Uncharacterized protein</fullName>
    </submittedName>
</protein>
<dbReference type="EMBL" id="LGRB01000019">
    <property type="protein sequence ID" value="OCT45708.1"/>
    <property type="molecule type" value="Genomic_DNA"/>
</dbReference>
<dbReference type="VEuPathDB" id="FungiDB:CLCR_01729"/>